<evidence type="ECO:0000256" key="6">
    <source>
        <dbReference type="ARBA" id="ARBA00023244"/>
    </source>
</evidence>
<name>A0ABV3Y560_9ACTN</name>
<evidence type="ECO:0000256" key="1">
    <source>
        <dbReference type="ARBA" id="ARBA00004804"/>
    </source>
</evidence>
<dbReference type="RefSeq" id="WP_369084460.1">
    <property type="nucleotide sequence ID" value="NZ_JBFSHR010000020.1"/>
</dbReference>
<keyword evidence="13" id="KW-1185">Reference proteome</keyword>
<accession>A0ABV3Y560</accession>
<comment type="subunit">
    <text evidence="7">Homodimer.</text>
</comment>
<proteinExistence type="inferred from homology"/>
<dbReference type="PANTHER" id="PTHR21091:SF169">
    <property type="entry name" value="UROPORPHYRINOGEN DECARBOXYLASE"/>
    <property type="match status" value="1"/>
</dbReference>
<feature type="domain" description="Uroporphyrinogen decarboxylase (URO-D)" evidence="10">
    <location>
        <begin position="26"/>
        <end position="35"/>
    </location>
</feature>
<feature type="binding site" evidence="7">
    <location>
        <position position="324"/>
    </location>
    <ligand>
        <name>substrate</name>
    </ligand>
</feature>
<evidence type="ECO:0000256" key="3">
    <source>
        <dbReference type="ARBA" id="ARBA00012288"/>
    </source>
</evidence>
<organism evidence="12 13">
    <name type="scientific">Ferrimicrobium acidiphilum</name>
    <dbReference type="NCBI Taxonomy" id="121039"/>
    <lineage>
        <taxon>Bacteria</taxon>
        <taxon>Bacillati</taxon>
        <taxon>Actinomycetota</taxon>
        <taxon>Acidimicrobiia</taxon>
        <taxon>Acidimicrobiales</taxon>
        <taxon>Acidimicrobiaceae</taxon>
        <taxon>Ferrimicrobium</taxon>
    </lineage>
</organism>
<dbReference type="CDD" id="cd00717">
    <property type="entry name" value="URO-D"/>
    <property type="match status" value="1"/>
</dbReference>
<feature type="binding site" evidence="7">
    <location>
        <begin position="31"/>
        <end position="35"/>
    </location>
    <ligand>
        <name>substrate</name>
    </ligand>
</feature>
<evidence type="ECO:0000256" key="9">
    <source>
        <dbReference type="RuleBase" id="RU004169"/>
    </source>
</evidence>
<comment type="caution">
    <text evidence="12">The sequence shown here is derived from an EMBL/GenBank/DDBJ whole genome shotgun (WGS) entry which is preliminary data.</text>
</comment>
<comment type="subcellular location">
    <subcellularLocation>
        <location evidence="7">Cytoplasm</location>
    </subcellularLocation>
</comment>
<comment type="similarity">
    <text evidence="2 7 9">Belongs to the uroporphyrinogen decarboxylase family.</text>
</comment>
<sequence>MTRTPFDPSSSILLQALHQRATDRVPVWFMRQAGRSLPEYRAVRGVESILKVLEQPDLAAEITLQPVRRYGVDAAILYSDIMAPFANLNIGIDIVPGVGPVLDEPLRTHHDLRRLRAVDPSTDLLAMMDTVDLCVKELNVPLIGFCGGPFTVASYLVEGRPSRTHTTIKRLILEEPRLFDQLASRLVDISVSTLAAQVAHGASVVQIFDSWIGTLSPWMFRTALLPHLQRLAIETTALGVPVIYFGVETAGLLDDLAGLGFTALGLDWRTDLNAVVDRLGMNIALQGNLDPSILLAPREVLLTATEDILMASARVKGYIFNLGHGILPETDPDNVAAVVDFVHRRGTELRSRIEP</sequence>
<dbReference type="PROSITE" id="PS00906">
    <property type="entry name" value="UROD_1"/>
    <property type="match status" value="1"/>
</dbReference>
<comment type="caution">
    <text evidence="7">Lacks conserved residue(s) required for the propagation of feature annotation.</text>
</comment>
<feature type="site" description="Transition state stabilizer" evidence="7">
    <location>
        <position position="80"/>
    </location>
</feature>
<feature type="binding site" evidence="7">
    <location>
        <position position="80"/>
    </location>
    <ligand>
        <name>substrate</name>
    </ligand>
</feature>
<evidence type="ECO:0000259" key="10">
    <source>
        <dbReference type="PROSITE" id="PS00906"/>
    </source>
</evidence>
<dbReference type="EMBL" id="JBFSHR010000020">
    <property type="protein sequence ID" value="MEX6429599.1"/>
    <property type="molecule type" value="Genomic_DNA"/>
</dbReference>
<keyword evidence="6 7" id="KW-0627">Porphyrin biosynthesis</keyword>
<evidence type="ECO:0000313" key="13">
    <source>
        <dbReference type="Proteomes" id="UP001560267"/>
    </source>
</evidence>
<comment type="catalytic activity">
    <reaction evidence="7 8">
        <text>uroporphyrinogen III + 4 H(+) = coproporphyrinogen III + 4 CO2</text>
        <dbReference type="Rhea" id="RHEA:19865"/>
        <dbReference type="ChEBI" id="CHEBI:15378"/>
        <dbReference type="ChEBI" id="CHEBI:16526"/>
        <dbReference type="ChEBI" id="CHEBI:57308"/>
        <dbReference type="ChEBI" id="CHEBI:57309"/>
        <dbReference type="EC" id="4.1.1.37"/>
    </reaction>
</comment>
<dbReference type="SUPFAM" id="SSF51726">
    <property type="entry name" value="UROD/MetE-like"/>
    <property type="match status" value="1"/>
</dbReference>
<dbReference type="Gene3D" id="3.20.20.210">
    <property type="match status" value="1"/>
</dbReference>
<keyword evidence="5 7" id="KW-0456">Lyase</keyword>
<dbReference type="GO" id="GO:0004853">
    <property type="term" value="F:uroporphyrinogen decarboxylase activity"/>
    <property type="evidence" value="ECO:0007669"/>
    <property type="project" value="UniProtKB-EC"/>
</dbReference>
<evidence type="ECO:0000256" key="2">
    <source>
        <dbReference type="ARBA" id="ARBA00009935"/>
    </source>
</evidence>
<dbReference type="InterPro" id="IPR038071">
    <property type="entry name" value="UROD/MetE-like_sf"/>
</dbReference>
<dbReference type="PROSITE" id="PS00907">
    <property type="entry name" value="UROD_2"/>
    <property type="match status" value="1"/>
</dbReference>
<reference evidence="12 13" key="1">
    <citation type="submission" date="2024-07" db="EMBL/GenBank/DDBJ databases">
        <title>Draft Genome Sequence of Ferrimicrobium acidiphilum Strain YE2023, Isolated from a Pulp of Bioleach Reactor.</title>
        <authorList>
            <person name="Elkina Y.A."/>
            <person name="Bulaeva A.G."/>
            <person name="Beletsky A.V."/>
            <person name="Mardanov A.V."/>
        </authorList>
    </citation>
    <scope>NUCLEOTIDE SEQUENCE [LARGE SCALE GENOMIC DNA]</scope>
    <source>
        <strain evidence="12 13">YE2023</strain>
    </source>
</reference>
<evidence type="ECO:0000256" key="8">
    <source>
        <dbReference type="RuleBase" id="RU000554"/>
    </source>
</evidence>
<comment type="function">
    <text evidence="7">Catalyzes the decarboxylation of four acetate groups of uroporphyrinogen-III to yield coproporphyrinogen-III.</text>
</comment>
<keyword evidence="4 7" id="KW-0210">Decarboxylase</keyword>
<protein>
    <recommendedName>
        <fullName evidence="3 7">Uroporphyrinogen decarboxylase</fullName>
        <shortName evidence="7">UPD</shortName>
        <shortName evidence="7">URO-D</shortName>
        <ecNumber evidence="3 7">4.1.1.37</ecNumber>
    </recommendedName>
</protein>
<dbReference type="PANTHER" id="PTHR21091">
    <property type="entry name" value="METHYLTETRAHYDROFOLATE:HOMOCYSTEINE METHYLTRANSFERASE RELATED"/>
    <property type="match status" value="1"/>
</dbReference>
<dbReference type="InterPro" id="IPR006361">
    <property type="entry name" value="Uroporphyrinogen_deCO2ase_HemE"/>
</dbReference>
<dbReference type="InterPro" id="IPR000257">
    <property type="entry name" value="Uroporphyrinogen_deCOase"/>
</dbReference>
<comment type="pathway">
    <text evidence="1 7 8">Porphyrin-containing compound metabolism; protoporphyrin-IX biosynthesis; coproporphyrinogen-III from 5-aminolevulinate: step 4/4.</text>
</comment>
<gene>
    <name evidence="7 12" type="primary">hemE</name>
    <name evidence="12" type="ORF">AB6A68_07065</name>
</gene>
<evidence type="ECO:0000256" key="7">
    <source>
        <dbReference type="HAMAP-Rule" id="MF_00218"/>
    </source>
</evidence>
<evidence type="ECO:0000313" key="12">
    <source>
        <dbReference type="EMBL" id="MEX6429599.1"/>
    </source>
</evidence>
<dbReference type="Proteomes" id="UP001560267">
    <property type="component" value="Unassembled WGS sequence"/>
</dbReference>
<evidence type="ECO:0000256" key="4">
    <source>
        <dbReference type="ARBA" id="ARBA00022793"/>
    </source>
</evidence>
<keyword evidence="7" id="KW-0963">Cytoplasm</keyword>
<dbReference type="NCBIfam" id="TIGR01464">
    <property type="entry name" value="hemE"/>
    <property type="match status" value="1"/>
</dbReference>
<dbReference type="HAMAP" id="MF_00218">
    <property type="entry name" value="URO_D"/>
    <property type="match status" value="1"/>
</dbReference>
<feature type="binding site" evidence="7">
    <location>
        <position position="210"/>
    </location>
    <ligand>
        <name>substrate</name>
    </ligand>
</feature>
<feature type="domain" description="Uroporphyrinogen decarboxylase (URO-D)" evidence="11">
    <location>
        <begin position="143"/>
        <end position="159"/>
    </location>
</feature>
<evidence type="ECO:0000256" key="5">
    <source>
        <dbReference type="ARBA" id="ARBA00023239"/>
    </source>
</evidence>
<dbReference type="EC" id="4.1.1.37" evidence="3 7"/>
<evidence type="ECO:0000259" key="11">
    <source>
        <dbReference type="PROSITE" id="PS00907"/>
    </source>
</evidence>
<feature type="binding site" evidence="7">
    <location>
        <position position="155"/>
    </location>
    <ligand>
        <name>substrate</name>
    </ligand>
</feature>
<dbReference type="Pfam" id="PF01208">
    <property type="entry name" value="URO-D"/>
    <property type="match status" value="1"/>
</dbReference>